<name>A0A381WZY9_9ZZZZ</name>
<accession>A0A381WZY9</accession>
<dbReference type="AlphaFoldDB" id="A0A381WZY9"/>
<organism evidence="1">
    <name type="scientific">marine metagenome</name>
    <dbReference type="NCBI Taxonomy" id="408172"/>
    <lineage>
        <taxon>unclassified sequences</taxon>
        <taxon>metagenomes</taxon>
        <taxon>ecological metagenomes</taxon>
    </lineage>
</organism>
<dbReference type="EMBL" id="UINC01013426">
    <property type="protein sequence ID" value="SVA58020.1"/>
    <property type="molecule type" value="Genomic_DNA"/>
</dbReference>
<evidence type="ECO:0008006" key="2">
    <source>
        <dbReference type="Google" id="ProtNLM"/>
    </source>
</evidence>
<protein>
    <recommendedName>
        <fullName evidence="2">ThuA-like domain-containing protein</fullName>
    </recommendedName>
</protein>
<sequence>MQKKVLILKHVNWFSIILFFFASFAFAAQELKVGFIQGRGDDAQVEEQAFKNAKIEFEVLDKGNYKIDTLLKYDVIAVGVVAYDKNEPLKENFKVVNEYVEKGGYLVTVDFQQDSTWNKKFLPHPLELLDPDLDDNVGVILADHDIFKKPNALTDKHFGGGWGAGDFMADGPHEAPKPWKPLITDKQNKWPLVVWAKAGKGDVVFNSLQILQSLGRTGKKEVSEVLHNFLFWRGPRTVDAKGKLATTWSVLKMH</sequence>
<evidence type="ECO:0000313" key="1">
    <source>
        <dbReference type="EMBL" id="SVA58020.1"/>
    </source>
</evidence>
<gene>
    <name evidence="1" type="ORF">METZ01_LOCUS110874</name>
</gene>
<reference evidence="1" key="1">
    <citation type="submission" date="2018-05" db="EMBL/GenBank/DDBJ databases">
        <authorList>
            <person name="Lanie J.A."/>
            <person name="Ng W.-L."/>
            <person name="Kazmierczak K.M."/>
            <person name="Andrzejewski T.M."/>
            <person name="Davidsen T.M."/>
            <person name="Wayne K.J."/>
            <person name="Tettelin H."/>
            <person name="Glass J.I."/>
            <person name="Rusch D."/>
            <person name="Podicherti R."/>
            <person name="Tsui H.-C.T."/>
            <person name="Winkler M.E."/>
        </authorList>
    </citation>
    <scope>NUCLEOTIDE SEQUENCE</scope>
</reference>
<dbReference type="SUPFAM" id="SSF52317">
    <property type="entry name" value="Class I glutamine amidotransferase-like"/>
    <property type="match status" value="1"/>
</dbReference>
<dbReference type="InterPro" id="IPR029062">
    <property type="entry name" value="Class_I_gatase-like"/>
</dbReference>
<proteinExistence type="predicted"/>